<sequence length="272" mass="30063">MNKTMTRVPVTLLAVILLASLVSCSPFQLGLLGNAWLGHETHDVTGRMGLLIKQKIRFAEYETMVVKRSWTRGSNGYSGLGFGTFGTGQYVNLIGREYIDRKQTIRFDLSDGGNRGSTVFAVSQFQASNLLLGNNRGLLSIGIDLLEYKSGNFSNLFFAQIYNPDSEEPWQLVLNNDRAQRFPKECAGTIAKSSGEYYTIFPVSTLQNSEGKIMSMPFGSIGFEIRNSSGRPLAAVNISERGQVHFARNLDPEVRFLMANISTALLLQEVIG</sequence>
<dbReference type="RefSeq" id="WP_377917147.1">
    <property type="nucleotide sequence ID" value="NZ_JBHSKS010000017.1"/>
</dbReference>
<comment type="caution">
    <text evidence="1">The sequence shown here is derived from an EMBL/GenBank/DDBJ whole genome shotgun (WGS) entry which is preliminary data.</text>
</comment>
<gene>
    <name evidence="1" type="ORF">ACFPIK_16215</name>
</gene>
<dbReference type="PROSITE" id="PS51257">
    <property type="entry name" value="PROKAR_LIPOPROTEIN"/>
    <property type="match status" value="1"/>
</dbReference>
<keyword evidence="2" id="KW-1185">Reference proteome</keyword>
<proteinExistence type="predicted"/>
<protein>
    <recommendedName>
        <fullName evidence="3">Lipoprotein</fullName>
    </recommendedName>
</protein>
<reference evidence="2" key="1">
    <citation type="journal article" date="2019" name="Int. J. Syst. Evol. Microbiol.">
        <title>The Global Catalogue of Microorganisms (GCM) 10K type strain sequencing project: providing services to taxonomists for standard genome sequencing and annotation.</title>
        <authorList>
            <consortium name="The Broad Institute Genomics Platform"/>
            <consortium name="The Broad Institute Genome Sequencing Center for Infectious Disease"/>
            <person name="Wu L."/>
            <person name="Ma J."/>
        </authorList>
    </citation>
    <scope>NUCLEOTIDE SEQUENCE [LARGE SCALE GENOMIC DNA]</scope>
    <source>
        <strain evidence="2">CGMCC 1.7030</strain>
    </source>
</reference>
<name>A0ABW0C057_9BACT</name>
<dbReference type="Proteomes" id="UP001596163">
    <property type="component" value="Unassembled WGS sequence"/>
</dbReference>
<accession>A0ABW0C057</accession>
<evidence type="ECO:0000313" key="2">
    <source>
        <dbReference type="Proteomes" id="UP001596163"/>
    </source>
</evidence>
<dbReference type="EMBL" id="JBHSKS010000017">
    <property type="protein sequence ID" value="MFC5193318.1"/>
    <property type="molecule type" value="Genomic_DNA"/>
</dbReference>
<organism evidence="1 2">
    <name type="scientific">Algoriphagus aquatilis</name>
    <dbReference type="NCBI Taxonomy" id="490186"/>
    <lineage>
        <taxon>Bacteria</taxon>
        <taxon>Pseudomonadati</taxon>
        <taxon>Bacteroidota</taxon>
        <taxon>Cytophagia</taxon>
        <taxon>Cytophagales</taxon>
        <taxon>Cyclobacteriaceae</taxon>
        <taxon>Algoriphagus</taxon>
    </lineage>
</organism>
<evidence type="ECO:0000313" key="1">
    <source>
        <dbReference type="EMBL" id="MFC5193318.1"/>
    </source>
</evidence>
<evidence type="ECO:0008006" key="3">
    <source>
        <dbReference type="Google" id="ProtNLM"/>
    </source>
</evidence>